<dbReference type="SUPFAM" id="SSF111369">
    <property type="entry name" value="HlyD-like secretion proteins"/>
    <property type="match status" value="1"/>
</dbReference>
<dbReference type="GO" id="GO:0015562">
    <property type="term" value="F:efflux transmembrane transporter activity"/>
    <property type="evidence" value="ECO:0007669"/>
    <property type="project" value="TreeGrafter"/>
</dbReference>
<name>A0A1M7KF38_9BRAD</name>
<feature type="domain" description="Multidrug resistance protein MdtA-like barrel-sandwich hybrid" evidence="6">
    <location>
        <begin position="78"/>
        <end position="213"/>
    </location>
</feature>
<dbReference type="NCBIfam" id="TIGR01730">
    <property type="entry name" value="RND_mfp"/>
    <property type="match status" value="1"/>
</dbReference>
<keyword evidence="4" id="KW-0812">Transmembrane</keyword>
<evidence type="ECO:0000256" key="2">
    <source>
        <dbReference type="ARBA" id="ARBA00009477"/>
    </source>
</evidence>
<dbReference type="EMBL" id="FNTI01000001">
    <property type="protein sequence ID" value="SEB93284.1"/>
    <property type="molecule type" value="Genomic_DNA"/>
</dbReference>
<dbReference type="Pfam" id="PF25876">
    <property type="entry name" value="HH_MFP_RND"/>
    <property type="match status" value="1"/>
</dbReference>
<dbReference type="Proteomes" id="UP000183208">
    <property type="component" value="Unassembled WGS sequence"/>
</dbReference>
<sequence>MKHHAAYHTEIDQAARKRRLRGAGGLAAAFVAIALSGCNDHAAAPVTRAAIVHTEIVQPRDRQASVTLTGEIQARFRAELSFRVSGRVLARYVDVGAHVEAGEVLALLDPAEQQADVDAASAAVLAAESQLRVAKVTFERQKALIASGFTTRTVYDQAQEGLRTAEGALEAAKAELGTSKDALGHTALRAEAAGVVTARNLEVGQVVQAAQPVFSLAQDGERDAVFDIYESLLFGDLDDSRVSLALVSDTGVTARGHVREVSPAIDAKSATIRVKVAIHDPSAAMTLGSAVAGTVKAKAQQQIALPWSALAAAGSKPAVWIVDPATKTAALKPVTIGGYEAREVLIKAGLEPGERVVIDGGKLLSVGQAVTDEGDPS</sequence>
<dbReference type="GO" id="GO:1990281">
    <property type="term" value="C:efflux pump complex"/>
    <property type="evidence" value="ECO:0007669"/>
    <property type="project" value="TreeGrafter"/>
</dbReference>
<dbReference type="InterPro" id="IPR058625">
    <property type="entry name" value="MdtA-like_BSH"/>
</dbReference>
<evidence type="ECO:0000259" key="5">
    <source>
        <dbReference type="Pfam" id="PF25876"/>
    </source>
</evidence>
<keyword evidence="3" id="KW-0813">Transport</keyword>
<evidence type="ECO:0000256" key="1">
    <source>
        <dbReference type="ARBA" id="ARBA00004196"/>
    </source>
</evidence>
<comment type="subcellular location">
    <subcellularLocation>
        <location evidence="1">Cell envelope</location>
    </subcellularLocation>
</comment>
<keyword evidence="4" id="KW-1133">Transmembrane helix</keyword>
<protein>
    <submittedName>
        <fullName evidence="8">RND family efflux transporter, MFP subunit</fullName>
    </submittedName>
</protein>
<dbReference type="Gene3D" id="1.10.287.470">
    <property type="entry name" value="Helix hairpin bin"/>
    <property type="match status" value="1"/>
</dbReference>
<evidence type="ECO:0000256" key="3">
    <source>
        <dbReference type="ARBA" id="ARBA00022448"/>
    </source>
</evidence>
<dbReference type="Gene3D" id="2.40.30.170">
    <property type="match status" value="1"/>
</dbReference>
<organism evidence="8 9">
    <name type="scientific">Bradyrhizobium lablabi</name>
    <dbReference type="NCBI Taxonomy" id="722472"/>
    <lineage>
        <taxon>Bacteria</taxon>
        <taxon>Pseudomonadati</taxon>
        <taxon>Pseudomonadota</taxon>
        <taxon>Alphaproteobacteria</taxon>
        <taxon>Hyphomicrobiales</taxon>
        <taxon>Nitrobacteraceae</taxon>
        <taxon>Bradyrhizobium</taxon>
    </lineage>
</organism>
<dbReference type="Gene3D" id="2.40.420.20">
    <property type="match status" value="1"/>
</dbReference>
<feature type="domain" description="Multidrug resistance protein MdtA-like alpha-helical hairpin" evidence="5">
    <location>
        <begin position="119"/>
        <end position="181"/>
    </location>
</feature>
<dbReference type="Pfam" id="PF25917">
    <property type="entry name" value="BSH_RND"/>
    <property type="match status" value="1"/>
</dbReference>
<reference evidence="8 9" key="1">
    <citation type="submission" date="2016-10" db="EMBL/GenBank/DDBJ databases">
        <authorList>
            <person name="de Groot N.N."/>
        </authorList>
    </citation>
    <scope>NUCLEOTIDE SEQUENCE [LARGE SCALE GENOMIC DNA]</scope>
    <source>
        <strain evidence="8 9">GAS522</strain>
    </source>
</reference>
<evidence type="ECO:0000313" key="8">
    <source>
        <dbReference type="EMBL" id="SEB93284.1"/>
    </source>
</evidence>
<evidence type="ECO:0000259" key="7">
    <source>
        <dbReference type="Pfam" id="PF25967"/>
    </source>
</evidence>
<dbReference type="AlphaFoldDB" id="A0A1M7KF38"/>
<comment type="similarity">
    <text evidence="2">Belongs to the membrane fusion protein (MFP) (TC 8.A.1) family.</text>
</comment>
<evidence type="ECO:0000256" key="4">
    <source>
        <dbReference type="SAM" id="Phobius"/>
    </source>
</evidence>
<keyword evidence="4" id="KW-0472">Membrane</keyword>
<evidence type="ECO:0000259" key="6">
    <source>
        <dbReference type="Pfam" id="PF25917"/>
    </source>
</evidence>
<evidence type="ECO:0000313" key="9">
    <source>
        <dbReference type="Proteomes" id="UP000183208"/>
    </source>
</evidence>
<dbReference type="Pfam" id="PF25967">
    <property type="entry name" value="RND-MFP_C"/>
    <property type="match status" value="1"/>
</dbReference>
<feature type="domain" description="Multidrug resistance protein MdtA-like C-terminal permuted SH3" evidence="7">
    <location>
        <begin position="313"/>
        <end position="362"/>
    </location>
</feature>
<dbReference type="PANTHER" id="PTHR30469">
    <property type="entry name" value="MULTIDRUG RESISTANCE PROTEIN MDTA"/>
    <property type="match status" value="1"/>
</dbReference>
<dbReference type="OrthoDB" id="9813967at2"/>
<dbReference type="InterPro" id="IPR058624">
    <property type="entry name" value="MdtA-like_HH"/>
</dbReference>
<gene>
    <name evidence="8" type="ORF">SAMN05444171_0262</name>
</gene>
<accession>A0A1M7KF38</accession>
<dbReference type="Gene3D" id="2.40.50.100">
    <property type="match status" value="1"/>
</dbReference>
<dbReference type="InterPro" id="IPR006143">
    <property type="entry name" value="RND_pump_MFP"/>
</dbReference>
<dbReference type="RefSeq" id="WP_079587401.1">
    <property type="nucleotide sequence ID" value="NZ_FNTI01000001.1"/>
</dbReference>
<proteinExistence type="inferred from homology"/>
<dbReference type="InterPro" id="IPR058627">
    <property type="entry name" value="MdtA-like_C"/>
</dbReference>
<dbReference type="PANTHER" id="PTHR30469:SF38">
    <property type="entry name" value="HLYD FAMILY SECRETION PROTEIN"/>
    <property type="match status" value="1"/>
</dbReference>
<feature type="transmembrane region" description="Helical" evidence="4">
    <location>
        <begin position="20"/>
        <end position="37"/>
    </location>
</feature>